<evidence type="ECO:0000313" key="3">
    <source>
        <dbReference type="Proteomes" id="UP000198211"/>
    </source>
</evidence>
<evidence type="ECO:0000313" key="2">
    <source>
        <dbReference type="EMBL" id="OWZ10195.1"/>
    </source>
</evidence>
<sequence length="267" mass="28635">MRHDYKRESVTTDKSHYRNSKKQQASGRGAAPASSSARSEKTKSAPPPPPPPRTGCWLCKGNHWVRDCSTAIGEYKTAAIDRMKPVCDATKAKKLVPASTVDSGATTCYIPRQSLGELRELSASVTVQPLEQDVGVNVAGGDTIVCHDKTKLNLRLPTIAGPVHLRDAACIVLEAREGEFILGNYMLVSFGIDVNAQLSGLLANVDGHLEAVVAAAGENKFSYEVLPMLGDLFRLTIDYRPVNAFTVPITGATPDLEATALNAQGVY</sequence>
<organism evidence="2 3">
    <name type="scientific">Phytophthora megakarya</name>
    <dbReference type="NCBI Taxonomy" id="4795"/>
    <lineage>
        <taxon>Eukaryota</taxon>
        <taxon>Sar</taxon>
        <taxon>Stramenopiles</taxon>
        <taxon>Oomycota</taxon>
        <taxon>Peronosporomycetes</taxon>
        <taxon>Peronosporales</taxon>
        <taxon>Peronosporaceae</taxon>
        <taxon>Phytophthora</taxon>
    </lineage>
</organism>
<dbReference type="AlphaFoldDB" id="A0A225VXU6"/>
<protein>
    <submittedName>
        <fullName evidence="2">Uncharacterized protein</fullName>
    </submittedName>
</protein>
<feature type="compositionally biased region" description="Basic and acidic residues" evidence="1">
    <location>
        <begin position="1"/>
        <end position="16"/>
    </location>
</feature>
<dbReference type="OrthoDB" id="126052at2759"/>
<proteinExistence type="predicted"/>
<dbReference type="EMBL" id="NBNE01002525">
    <property type="protein sequence ID" value="OWZ10195.1"/>
    <property type="molecule type" value="Genomic_DNA"/>
</dbReference>
<keyword evidence="3" id="KW-1185">Reference proteome</keyword>
<gene>
    <name evidence="2" type="ORF">PHMEG_00016993</name>
</gene>
<reference evidence="3" key="1">
    <citation type="submission" date="2017-03" db="EMBL/GenBank/DDBJ databases">
        <title>Phytopthora megakarya and P. palmivora, two closely related causual agents of cacao black pod achieved similar genome size and gene model numbers by different mechanisms.</title>
        <authorList>
            <person name="Ali S."/>
            <person name="Shao J."/>
            <person name="Larry D.J."/>
            <person name="Kronmiller B."/>
            <person name="Shen D."/>
            <person name="Strem M.D."/>
            <person name="Melnick R.L."/>
            <person name="Guiltinan M.J."/>
            <person name="Tyler B.M."/>
            <person name="Meinhardt L.W."/>
            <person name="Bailey B.A."/>
        </authorList>
    </citation>
    <scope>NUCLEOTIDE SEQUENCE [LARGE SCALE GENOMIC DNA]</scope>
    <source>
        <strain evidence="3">zdho120</strain>
    </source>
</reference>
<evidence type="ECO:0000256" key="1">
    <source>
        <dbReference type="SAM" id="MobiDB-lite"/>
    </source>
</evidence>
<accession>A0A225VXU6</accession>
<comment type="caution">
    <text evidence="2">The sequence shown here is derived from an EMBL/GenBank/DDBJ whole genome shotgun (WGS) entry which is preliminary data.</text>
</comment>
<feature type="compositionally biased region" description="Low complexity" evidence="1">
    <location>
        <begin position="25"/>
        <end position="37"/>
    </location>
</feature>
<dbReference type="Proteomes" id="UP000198211">
    <property type="component" value="Unassembled WGS sequence"/>
</dbReference>
<name>A0A225VXU6_9STRA</name>
<feature type="region of interest" description="Disordered" evidence="1">
    <location>
        <begin position="1"/>
        <end position="55"/>
    </location>
</feature>